<dbReference type="PANTHER" id="PTHR11879">
    <property type="entry name" value="ASPARTATE AMINOTRANSFERASE"/>
    <property type="match status" value="1"/>
</dbReference>
<comment type="subunit">
    <text evidence="3 7">Homodimer.</text>
</comment>
<dbReference type="SUPFAM" id="SSF53383">
    <property type="entry name" value="PLP-dependent transferases"/>
    <property type="match status" value="1"/>
</dbReference>
<dbReference type="PROSITE" id="PS00105">
    <property type="entry name" value="AA_TRANSFER_CLASS_1"/>
    <property type="match status" value="1"/>
</dbReference>
<comment type="catalytic activity">
    <reaction evidence="7">
        <text>L-aspartate + 2-oxoglutarate = oxaloacetate + L-glutamate</text>
        <dbReference type="Rhea" id="RHEA:21824"/>
        <dbReference type="ChEBI" id="CHEBI:16452"/>
        <dbReference type="ChEBI" id="CHEBI:16810"/>
        <dbReference type="ChEBI" id="CHEBI:29985"/>
        <dbReference type="ChEBI" id="CHEBI:29991"/>
        <dbReference type="EC" id="2.6.1.1"/>
    </reaction>
</comment>
<dbReference type="GO" id="GO:0005829">
    <property type="term" value="C:cytosol"/>
    <property type="evidence" value="ECO:0007669"/>
    <property type="project" value="TreeGrafter"/>
</dbReference>
<dbReference type="PRINTS" id="PR00799">
    <property type="entry name" value="TRANSAMINASE"/>
</dbReference>
<evidence type="ECO:0000313" key="9">
    <source>
        <dbReference type="EMBL" id="KJR87946.1"/>
    </source>
</evidence>
<keyword evidence="4 7" id="KW-0032">Aminotransferase</keyword>
<accession>A0A0F2MIF8</accession>
<organism evidence="9 10">
    <name type="scientific">Sporothrix schenckii 1099-18</name>
    <dbReference type="NCBI Taxonomy" id="1397361"/>
    <lineage>
        <taxon>Eukaryota</taxon>
        <taxon>Fungi</taxon>
        <taxon>Dikarya</taxon>
        <taxon>Ascomycota</taxon>
        <taxon>Pezizomycotina</taxon>
        <taxon>Sordariomycetes</taxon>
        <taxon>Sordariomycetidae</taxon>
        <taxon>Ophiostomatales</taxon>
        <taxon>Ophiostomataceae</taxon>
        <taxon>Sporothrix</taxon>
    </lineage>
</organism>
<dbReference type="Gene3D" id="3.40.640.10">
    <property type="entry name" value="Type I PLP-dependent aspartate aminotransferase-like (Major domain)"/>
    <property type="match status" value="1"/>
</dbReference>
<evidence type="ECO:0000256" key="1">
    <source>
        <dbReference type="ARBA" id="ARBA00001933"/>
    </source>
</evidence>
<dbReference type="PANTHER" id="PTHR11879:SF55">
    <property type="entry name" value="GLUTAMATE OXALOACETATE TRANSAMINASE 1, ISOFORM B"/>
    <property type="match status" value="1"/>
</dbReference>
<dbReference type="EMBL" id="AXCR01000004">
    <property type="protein sequence ID" value="KJR87946.1"/>
    <property type="molecule type" value="Genomic_DNA"/>
</dbReference>
<evidence type="ECO:0000256" key="5">
    <source>
        <dbReference type="ARBA" id="ARBA00022679"/>
    </source>
</evidence>
<dbReference type="InterPro" id="IPR015421">
    <property type="entry name" value="PyrdxlP-dep_Trfase_major"/>
</dbReference>
<comment type="similarity">
    <text evidence="2">Belongs to the class-I pyridoxal-phosphate-dependent aminotransferase family.</text>
</comment>
<dbReference type="InterPro" id="IPR004838">
    <property type="entry name" value="NHTrfase_class1_PyrdxlP-BS"/>
</dbReference>
<reference evidence="9 10" key="1">
    <citation type="journal article" date="2014" name="BMC Genomics">
        <title>Comparative genomics of the major fungal agents of human and animal Sporotrichosis: Sporothrix schenckii and Sporothrix brasiliensis.</title>
        <authorList>
            <person name="Teixeira M.M."/>
            <person name="de Almeida L.G."/>
            <person name="Kubitschek-Barreira P."/>
            <person name="Alves F.L."/>
            <person name="Kioshima E.S."/>
            <person name="Abadio A.K."/>
            <person name="Fernandes L."/>
            <person name="Derengowski L.S."/>
            <person name="Ferreira K.S."/>
            <person name="Souza R.C."/>
            <person name="Ruiz J.C."/>
            <person name="de Andrade N.C."/>
            <person name="Paes H.C."/>
            <person name="Nicola A.M."/>
            <person name="Albuquerque P."/>
            <person name="Gerber A.L."/>
            <person name="Martins V.P."/>
            <person name="Peconick L.D."/>
            <person name="Neto A.V."/>
            <person name="Chaucanez C.B."/>
            <person name="Silva P.A."/>
            <person name="Cunha O.L."/>
            <person name="de Oliveira F.F."/>
            <person name="dos Santos T.C."/>
            <person name="Barros A.L."/>
            <person name="Soares M.A."/>
            <person name="de Oliveira L.M."/>
            <person name="Marini M.M."/>
            <person name="Villalobos-Duno H."/>
            <person name="Cunha M.M."/>
            <person name="de Hoog S."/>
            <person name="da Silveira J.F."/>
            <person name="Henrissat B."/>
            <person name="Nino-Vega G.A."/>
            <person name="Cisalpino P.S."/>
            <person name="Mora-Montes H.M."/>
            <person name="Almeida S.R."/>
            <person name="Stajich J.E."/>
            <person name="Lopes-Bezerra L.M."/>
            <person name="Vasconcelos A.T."/>
            <person name="Felipe M.S."/>
        </authorList>
    </citation>
    <scope>NUCLEOTIDE SEQUENCE [LARGE SCALE GENOMIC DNA]</scope>
    <source>
        <strain evidence="9 10">1099-18</strain>
    </source>
</reference>
<dbReference type="VEuPathDB" id="FungiDB:SPSK_07650"/>
<dbReference type="InterPro" id="IPR000796">
    <property type="entry name" value="Asp_trans"/>
</dbReference>
<dbReference type="Gene3D" id="3.90.1150.10">
    <property type="entry name" value="Aspartate Aminotransferase, domain 1"/>
    <property type="match status" value="1"/>
</dbReference>
<comment type="cofactor">
    <cofactor evidence="1">
        <name>pyridoxal 5'-phosphate</name>
        <dbReference type="ChEBI" id="CHEBI:597326"/>
    </cofactor>
</comment>
<dbReference type="Pfam" id="PF00155">
    <property type="entry name" value="Aminotran_1_2"/>
    <property type="match status" value="1"/>
</dbReference>
<evidence type="ECO:0000256" key="4">
    <source>
        <dbReference type="ARBA" id="ARBA00022576"/>
    </source>
</evidence>
<dbReference type="NCBIfam" id="NF006719">
    <property type="entry name" value="PRK09257.1"/>
    <property type="match status" value="1"/>
</dbReference>
<dbReference type="GO" id="GO:0006532">
    <property type="term" value="P:aspartate biosynthetic process"/>
    <property type="evidence" value="ECO:0007669"/>
    <property type="project" value="TreeGrafter"/>
</dbReference>
<evidence type="ECO:0000256" key="7">
    <source>
        <dbReference type="RuleBase" id="RU000480"/>
    </source>
</evidence>
<dbReference type="FunFam" id="3.40.640.10:FF:000064">
    <property type="entry name" value="Aspartate aminotransferase"/>
    <property type="match status" value="1"/>
</dbReference>
<name>A0A0F2MIF8_SPOSC</name>
<dbReference type="GeneID" id="27669586"/>
<dbReference type="InterPro" id="IPR015422">
    <property type="entry name" value="PyrdxlP-dep_Trfase_small"/>
</dbReference>
<comment type="miscellaneous">
    <text evidence="7">In eukaryotes there are cytoplasmic, mitochondrial and chloroplastic isozymes.</text>
</comment>
<dbReference type="InterPro" id="IPR015424">
    <property type="entry name" value="PyrdxlP-dep_Trfase"/>
</dbReference>
<evidence type="ECO:0000256" key="3">
    <source>
        <dbReference type="ARBA" id="ARBA00011738"/>
    </source>
</evidence>
<proteinExistence type="inferred from homology"/>
<comment type="caution">
    <text evidence="9">The sequence shown here is derived from an EMBL/GenBank/DDBJ whole genome shotgun (WGS) entry which is preliminary data.</text>
</comment>
<dbReference type="Proteomes" id="UP000033710">
    <property type="component" value="Unassembled WGS sequence"/>
</dbReference>
<evidence type="ECO:0000256" key="2">
    <source>
        <dbReference type="ARBA" id="ARBA00007441"/>
    </source>
</evidence>
<evidence type="ECO:0000259" key="8">
    <source>
        <dbReference type="Pfam" id="PF00155"/>
    </source>
</evidence>
<evidence type="ECO:0000256" key="6">
    <source>
        <dbReference type="ARBA" id="ARBA00022898"/>
    </source>
</evidence>
<sequence length="367" mass="39987">MPSCAETIIHDDPNTNHEYLPIAGLNTFTTKAAELILGADSPALAEKRVISIQTISGTGAVHLGALFLAKFYTGNRSIYFSNPTWANHGQIFGNVGLPTLTYPYFDKQSRGLDFEGMKAAIHAAPAHSVILLHACAHNPTGVDPTEAQWKELATVIKSRGHLPFFDCAYQGFASGDLARDASAVRYFVEQGFELLVAQSFAKNFGLYGERAGAFHYVAPPAQAGRLTAEAVVDTVSRVKSQLAVLQRSEISNPPIYGARVASTVLNDPALFAEWEDNLRTMSGRIIGMRKALRDKLEALGTPGTWNHITDQIGMFSFTGLSEAQVQKLRTDFHVYMTKNGRISMAGLNTNNVEYFAKAVDSVVRSTQ</sequence>
<keyword evidence="5 7" id="KW-0808">Transferase</keyword>
<feature type="domain" description="Aminotransferase class I/classII large" evidence="8">
    <location>
        <begin position="6"/>
        <end position="358"/>
    </location>
</feature>
<dbReference type="CDD" id="cd00609">
    <property type="entry name" value="AAT_like"/>
    <property type="match status" value="1"/>
</dbReference>
<reference evidence="9 10" key="2">
    <citation type="journal article" date="2015" name="Eukaryot. Cell">
        <title>Asexual propagation of a virulent clone complex in a human and feline outbreak of sporotrichosis.</title>
        <authorList>
            <person name="Teixeira Mde M."/>
            <person name="Rodrigues A.M."/>
            <person name="Tsui C.K."/>
            <person name="de Almeida L.G."/>
            <person name="Van Diepeningen A.D."/>
            <person name="van den Ende B.G."/>
            <person name="Fernandes G.F."/>
            <person name="Kano R."/>
            <person name="Hamelin R.C."/>
            <person name="Lopes-Bezerra L.M."/>
            <person name="Vasconcelos A.T."/>
            <person name="de Hoog S."/>
            <person name="de Camargo Z.P."/>
            <person name="Felipe M.S."/>
        </authorList>
    </citation>
    <scope>NUCLEOTIDE SEQUENCE [LARGE SCALE GENOMIC DNA]</scope>
    <source>
        <strain evidence="9 10">1099-18</strain>
    </source>
</reference>
<dbReference type="EC" id="2.6.1.1" evidence="7"/>
<dbReference type="GO" id="GO:0004069">
    <property type="term" value="F:L-aspartate:2-oxoglutarate aminotransferase activity"/>
    <property type="evidence" value="ECO:0007669"/>
    <property type="project" value="UniProtKB-EC"/>
</dbReference>
<dbReference type="InterPro" id="IPR004839">
    <property type="entry name" value="Aminotransferase_I/II_large"/>
</dbReference>
<dbReference type="GO" id="GO:0030170">
    <property type="term" value="F:pyridoxal phosphate binding"/>
    <property type="evidence" value="ECO:0007669"/>
    <property type="project" value="InterPro"/>
</dbReference>
<dbReference type="KEGG" id="ssck:SPSK_07650"/>
<dbReference type="RefSeq" id="XP_016590622.1">
    <property type="nucleotide sequence ID" value="XM_016734309.1"/>
</dbReference>
<protein>
    <recommendedName>
        <fullName evidence="7">Aspartate aminotransferase</fullName>
        <ecNumber evidence="7">2.6.1.1</ecNumber>
    </recommendedName>
</protein>
<gene>
    <name evidence="9" type="ORF">SPSK_07650</name>
</gene>
<evidence type="ECO:0000313" key="10">
    <source>
        <dbReference type="Proteomes" id="UP000033710"/>
    </source>
</evidence>
<dbReference type="AlphaFoldDB" id="A0A0F2MIF8"/>
<keyword evidence="6" id="KW-0663">Pyridoxal phosphate</keyword>
<dbReference type="OrthoDB" id="6752799at2759"/>